<feature type="transmembrane region" description="Helical" evidence="4">
    <location>
        <begin position="309"/>
        <end position="327"/>
    </location>
</feature>
<dbReference type="PANTHER" id="PTHR43630">
    <property type="entry name" value="POLY-BETA-1,6-N-ACETYL-D-GLUCOSAMINE SYNTHASE"/>
    <property type="match status" value="1"/>
</dbReference>
<evidence type="ECO:0000256" key="3">
    <source>
        <dbReference type="ARBA" id="ARBA00022679"/>
    </source>
</evidence>
<accession>A0A3D6BQZ1</accession>
<dbReference type="PANTHER" id="PTHR43630:SF1">
    <property type="entry name" value="POLY-BETA-1,6-N-ACETYL-D-GLUCOSAMINE SYNTHASE"/>
    <property type="match status" value="1"/>
</dbReference>
<dbReference type="Gene3D" id="3.90.550.10">
    <property type="entry name" value="Spore Coat Polysaccharide Biosynthesis Protein SpsA, Chain A"/>
    <property type="match status" value="1"/>
</dbReference>
<feature type="transmembrane region" description="Helical" evidence="4">
    <location>
        <begin position="339"/>
        <end position="362"/>
    </location>
</feature>
<evidence type="ECO:0000256" key="1">
    <source>
        <dbReference type="ARBA" id="ARBA00006739"/>
    </source>
</evidence>
<evidence type="ECO:0000259" key="5">
    <source>
        <dbReference type="Pfam" id="PF00535"/>
    </source>
</evidence>
<evidence type="ECO:0000256" key="2">
    <source>
        <dbReference type="ARBA" id="ARBA00022676"/>
    </source>
</evidence>
<dbReference type="SUPFAM" id="SSF53448">
    <property type="entry name" value="Nucleotide-diphospho-sugar transferases"/>
    <property type="match status" value="1"/>
</dbReference>
<dbReference type="EMBL" id="DPRK01000138">
    <property type="protein sequence ID" value="HCY81672.1"/>
    <property type="molecule type" value="Genomic_DNA"/>
</dbReference>
<comment type="similarity">
    <text evidence="1">Belongs to the glycosyltransferase 2 family.</text>
</comment>
<feature type="transmembrane region" description="Helical" evidence="4">
    <location>
        <begin position="6"/>
        <end position="23"/>
    </location>
</feature>
<dbReference type="Pfam" id="PF00535">
    <property type="entry name" value="Glycos_transf_2"/>
    <property type="match status" value="1"/>
</dbReference>
<gene>
    <name evidence="6" type="ORF">DHV22_08740</name>
</gene>
<evidence type="ECO:0000256" key="4">
    <source>
        <dbReference type="SAM" id="Phobius"/>
    </source>
</evidence>
<keyword evidence="2" id="KW-0328">Glycosyltransferase</keyword>
<evidence type="ECO:0000313" key="7">
    <source>
        <dbReference type="Proteomes" id="UP000263268"/>
    </source>
</evidence>
<keyword evidence="4" id="KW-0812">Transmembrane</keyword>
<name>A0A3D6BQZ1_9FLAO</name>
<feature type="domain" description="Glycosyltransferase 2-like" evidence="5">
    <location>
        <begin position="41"/>
        <end position="172"/>
    </location>
</feature>
<evidence type="ECO:0000313" key="6">
    <source>
        <dbReference type="EMBL" id="HCY81672.1"/>
    </source>
</evidence>
<dbReference type="GO" id="GO:0016757">
    <property type="term" value="F:glycosyltransferase activity"/>
    <property type="evidence" value="ECO:0007669"/>
    <property type="project" value="UniProtKB-KW"/>
</dbReference>
<reference evidence="6 7" key="1">
    <citation type="journal article" date="2018" name="Nat. Biotechnol.">
        <title>A standardized bacterial taxonomy based on genome phylogeny substantially revises the tree of life.</title>
        <authorList>
            <person name="Parks D.H."/>
            <person name="Chuvochina M."/>
            <person name="Waite D.W."/>
            <person name="Rinke C."/>
            <person name="Skarshewski A."/>
            <person name="Chaumeil P.A."/>
            <person name="Hugenholtz P."/>
        </authorList>
    </citation>
    <scope>NUCLEOTIDE SEQUENCE [LARGE SCALE GENOMIC DNA]</scope>
    <source>
        <strain evidence="6">UBA10227</strain>
    </source>
</reference>
<dbReference type="InterPro" id="IPR029044">
    <property type="entry name" value="Nucleotide-diphossugar_trans"/>
</dbReference>
<organism evidence="6 7">
    <name type="scientific">Xanthomarina gelatinilytica</name>
    <dbReference type="NCBI Taxonomy" id="1137281"/>
    <lineage>
        <taxon>Bacteria</taxon>
        <taxon>Pseudomonadati</taxon>
        <taxon>Bacteroidota</taxon>
        <taxon>Flavobacteriia</taxon>
        <taxon>Flavobacteriales</taxon>
        <taxon>Flavobacteriaceae</taxon>
        <taxon>Xanthomarina</taxon>
    </lineage>
</organism>
<dbReference type="CDD" id="cd04192">
    <property type="entry name" value="GT_2_like_e"/>
    <property type="match status" value="1"/>
</dbReference>
<dbReference type="Proteomes" id="UP000263268">
    <property type="component" value="Unassembled WGS sequence"/>
</dbReference>
<proteinExistence type="inferred from homology"/>
<sequence length="374" mass="42912">MIVFIFFITCCYLFLIGCFIYGFDKVPYFYYYEESLKNKFSVVIPFRNEAEHLPTLLNTILNLKYPVSHFELIFVNDNSEDASVEIIEKYLNNTSIDYKILQNKQCSKSPKKEAIKMAIEKAQYEWILTTDADCLLPKFWLECYNGFITKTSCHMVCGPVAYTHIHKFLDRFQAFDFLSLIGATIGGFGLKKPFLSNGANMAYRKTFFFLLNGFEGNTNIASGDDVFLLQKAIEKQPNAVVFLKAMEAIVLTKPQPNFASLKSQRVRWASKTTNYKNTFGKLTGLLVLIMNATLIATLVFTGIGSMDAYTLVLVFGLKLTIDFVLLFKTASFFKQKQLFGSYLLCAFLYPFFSVYIATLSLFSNYKWKDRAYEK</sequence>
<dbReference type="AlphaFoldDB" id="A0A3D6BQZ1"/>
<feature type="transmembrane region" description="Helical" evidence="4">
    <location>
        <begin position="282"/>
        <end position="303"/>
    </location>
</feature>
<keyword evidence="3 6" id="KW-0808">Transferase</keyword>
<comment type="caution">
    <text evidence="6">The sequence shown here is derived from an EMBL/GenBank/DDBJ whole genome shotgun (WGS) entry which is preliminary data.</text>
</comment>
<keyword evidence="4" id="KW-1133">Transmembrane helix</keyword>
<dbReference type="InterPro" id="IPR001173">
    <property type="entry name" value="Glyco_trans_2-like"/>
</dbReference>
<keyword evidence="4" id="KW-0472">Membrane</keyword>
<protein>
    <submittedName>
        <fullName evidence="6">Glycosyltransferase</fullName>
    </submittedName>
</protein>